<feature type="compositionally biased region" description="Low complexity" evidence="3">
    <location>
        <begin position="248"/>
        <end position="263"/>
    </location>
</feature>
<gene>
    <name evidence="4" type="ORF">SK069_05985</name>
</gene>
<dbReference type="PANTHER" id="PTHR38768">
    <property type="entry name" value="UPF0502 PROTEIN YCEH"/>
    <property type="match status" value="1"/>
</dbReference>
<dbReference type="Gene3D" id="1.10.10.10">
    <property type="entry name" value="Winged helix-like DNA-binding domain superfamily/Winged helix DNA-binding domain"/>
    <property type="match status" value="2"/>
</dbReference>
<dbReference type="Pfam" id="PF04337">
    <property type="entry name" value="DUF480"/>
    <property type="match status" value="1"/>
</dbReference>
<evidence type="ECO:0000256" key="1">
    <source>
        <dbReference type="HAMAP-Rule" id="MF_01584"/>
    </source>
</evidence>
<feature type="compositionally biased region" description="Gly residues" evidence="3">
    <location>
        <begin position="225"/>
        <end position="247"/>
    </location>
</feature>
<name>A0ABU4VH71_9ACTN</name>
<keyword evidence="2" id="KW-0175">Coiled coil</keyword>
<sequence>MRPDAVQIRVLGALMEKQRTTPDTYPLTLNALRSACNQSTNRDPVVDYDERVIRHALEELGRRRWTRSASGPGSRAPKYRHLLADTLGLDPAAQAVLTVLLLRGPQTPGELRTRTERLHRFGGVDEIEATLAALIDRGFAERLERRPGQKEVRYRQLLGGEEDAGGASLLGGAAGPGTAASTGTAATGATTGSARTGGAEAGPVAPDDREREPTAGARSSPGTGAEAGTGATAGTGVVAGGGAGGGTASPSPIRSSSAHAPSSVGGGSSGAAGNAVLESELQALRGRVASLESEVSRLRAAFARLQDELGG</sequence>
<dbReference type="Proteomes" id="UP001277761">
    <property type="component" value="Unassembled WGS sequence"/>
</dbReference>
<dbReference type="InterPro" id="IPR036388">
    <property type="entry name" value="WH-like_DNA-bd_sf"/>
</dbReference>
<protein>
    <submittedName>
        <fullName evidence="4">YceH family protein</fullName>
    </submittedName>
</protein>
<comment type="similarity">
    <text evidence="1">Belongs to the UPF0502 family.</text>
</comment>
<evidence type="ECO:0000256" key="2">
    <source>
        <dbReference type="SAM" id="Coils"/>
    </source>
</evidence>
<feature type="compositionally biased region" description="Low complexity" evidence="3">
    <location>
        <begin position="176"/>
        <end position="202"/>
    </location>
</feature>
<dbReference type="HAMAP" id="MF_01584">
    <property type="entry name" value="UPF0502"/>
    <property type="match status" value="1"/>
</dbReference>
<evidence type="ECO:0000313" key="4">
    <source>
        <dbReference type="EMBL" id="MDX8151133.1"/>
    </source>
</evidence>
<dbReference type="SUPFAM" id="SSF46785">
    <property type="entry name" value="Winged helix' DNA-binding domain"/>
    <property type="match status" value="2"/>
</dbReference>
<comment type="caution">
    <text evidence="4">The sequence shown here is derived from an EMBL/GenBank/DDBJ whole genome shotgun (WGS) entry which is preliminary data.</text>
</comment>
<dbReference type="InterPro" id="IPR036390">
    <property type="entry name" value="WH_DNA-bd_sf"/>
</dbReference>
<feature type="region of interest" description="Disordered" evidence="3">
    <location>
        <begin position="168"/>
        <end position="272"/>
    </location>
</feature>
<evidence type="ECO:0000256" key="3">
    <source>
        <dbReference type="SAM" id="MobiDB-lite"/>
    </source>
</evidence>
<evidence type="ECO:0000313" key="5">
    <source>
        <dbReference type="Proteomes" id="UP001277761"/>
    </source>
</evidence>
<dbReference type="RefSeq" id="WP_319953286.1">
    <property type="nucleotide sequence ID" value="NZ_JAXAVX010000002.1"/>
</dbReference>
<dbReference type="EMBL" id="JAXAVX010000002">
    <property type="protein sequence ID" value="MDX8151133.1"/>
    <property type="molecule type" value="Genomic_DNA"/>
</dbReference>
<accession>A0ABU4VH71</accession>
<dbReference type="InterPro" id="IPR007432">
    <property type="entry name" value="DUF480"/>
</dbReference>
<dbReference type="PANTHER" id="PTHR38768:SF1">
    <property type="entry name" value="UPF0502 PROTEIN YCEH"/>
    <property type="match status" value="1"/>
</dbReference>
<proteinExistence type="inferred from homology"/>
<keyword evidence="5" id="KW-1185">Reference proteome</keyword>
<organism evidence="4 5">
    <name type="scientific">Patulibacter brassicae</name>
    <dbReference type="NCBI Taxonomy" id="1705717"/>
    <lineage>
        <taxon>Bacteria</taxon>
        <taxon>Bacillati</taxon>
        <taxon>Actinomycetota</taxon>
        <taxon>Thermoleophilia</taxon>
        <taxon>Solirubrobacterales</taxon>
        <taxon>Patulibacteraceae</taxon>
        <taxon>Patulibacter</taxon>
    </lineage>
</organism>
<reference evidence="4 5" key="1">
    <citation type="submission" date="2023-11" db="EMBL/GenBank/DDBJ databases">
        <authorList>
            <person name="Xu M."/>
            <person name="Jiang T."/>
        </authorList>
    </citation>
    <scope>NUCLEOTIDE SEQUENCE [LARGE SCALE GENOMIC DNA]</scope>
    <source>
        <strain evidence="4 5">SD</strain>
    </source>
</reference>
<feature type="coiled-coil region" evidence="2">
    <location>
        <begin position="274"/>
        <end position="308"/>
    </location>
</feature>